<protein>
    <submittedName>
        <fullName evidence="6">DeoR/GlpR transcriptional regulator</fullName>
    </submittedName>
</protein>
<name>A0ABX0LT94_9BURK</name>
<dbReference type="PROSITE" id="PS51000">
    <property type="entry name" value="HTH_DEOR_2"/>
    <property type="match status" value="1"/>
</dbReference>
<dbReference type="InterPro" id="IPR014036">
    <property type="entry name" value="DeoR-like_C"/>
</dbReference>
<dbReference type="EMBL" id="VUYU01000012">
    <property type="protein sequence ID" value="NHZ35580.1"/>
    <property type="molecule type" value="Genomic_DNA"/>
</dbReference>
<evidence type="ECO:0000313" key="6">
    <source>
        <dbReference type="EMBL" id="NHZ35580.1"/>
    </source>
</evidence>
<dbReference type="Proteomes" id="UP000785613">
    <property type="component" value="Unassembled WGS sequence"/>
</dbReference>
<dbReference type="Pfam" id="PF08220">
    <property type="entry name" value="HTH_DeoR"/>
    <property type="match status" value="1"/>
</dbReference>
<keyword evidence="7" id="KW-1185">Reference proteome</keyword>
<dbReference type="PRINTS" id="PR00037">
    <property type="entry name" value="HTHLACR"/>
</dbReference>
<dbReference type="Pfam" id="PF00455">
    <property type="entry name" value="DeoRC"/>
    <property type="match status" value="1"/>
</dbReference>
<reference evidence="6 7" key="1">
    <citation type="submission" date="2019-09" db="EMBL/GenBank/DDBJ databases">
        <title>Taxonomy of Antarctic Massilia spp.: description of Massilia rubra sp. nov., Massilia aquatica sp. nov., Massilia mucilaginosa sp. nov., Massilia frigida sp. nov. isolated from streams, lakes and regoliths.</title>
        <authorList>
            <person name="Holochova P."/>
            <person name="Sedlacek I."/>
            <person name="Kralova S."/>
            <person name="Maslanova I."/>
            <person name="Busse H.-J."/>
            <person name="Stankova E."/>
            <person name="Vrbovska V."/>
            <person name="Kovarovic V."/>
            <person name="Bartak M."/>
            <person name="Svec P."/>
            <person name="Pantucek R."/>
        </authorList>
    </citation>
    <scope>NUCLEOTIDE SEQUENCE [LARGE SCALE GENOMIC DNA]</scope>
    <source>
        <strain evidence="6 7">CCM 8692</strain>
    </source>
</reference>
<dbReference type="PANTHER" id="PTHR30363">
    <property type="entry name" value="HTH-TYPE TRANSCRIPTIONAL REGULATOR SRLR-RELATED"/>
    <property type="match status" value="1"/>
</dbReference>
<comment type="caution">
    <text evidence="6">The sequence shown here is derived from an EMBL/GenBank/DDBJ whole genome shotgun (WGS) entry which is preliminary data.</text>
</comment>
<evidence type="ECO:0000256" key="2">
    <source>
        <dbReference type="ARBA" id="ARBA00023015"/>
    </source>
</evidence>
<keyword evidence="1" id="KW-0678">Repressor</keyword>
<dbReference type="InterPro" id="IPR037171">
    <property type="entry name" value="NagB/RpiA_transferase-like"/>
</dbReference>
<evidence type="ECO:0000313" key="7">
    <source>
        <dbReference type="Proteomes" id="UP000785613"/>
    </source>
</evidence>
<dbReference type="PROSITE" id="PS00894">
    <property type="entry name" value="HTH_DEOR_1"/>
    <property type="match status" value="1"/>
</dbReference>
<dbReference type="InterPro" id="IPR018356">
    <property type="entry name" value="Tscrpt_reg_HTH_DeoR_CS"/>
</dbReference>
<dbReference type="Gene3D" id="3.40.50.1360">
    <property type="match status" value="1"/>
</dbReference>
<organism evidence="6 7">
    <name type="scientific">Massilia rubra</name>
    <dbReference type="NCBI Taxonomy" id="2607910"/>
    <lineage>
        <taxon>Bacteria</taxon>
        <taxon>Pseudomonadati</taxon>
        <taxon>Pseudomonadota</taxon>
        <taxon>Betaproteobacteria</taxon>
        <taxon>Burkholderiales</taxon>
        <taxon>Oxalobacteraceae</taxon>
        <taxon>Telluria group</taxon>
        <taxon>Massilia</taxon>
    </lineage>
</organism>
<dbReference type="InterPro" id="IPR036390">
    <property type="entry name" value="WH_DNA-bd_sf"/>
</dbReference>
<keyword evidence="4" id="KW-0804">Transcription</keyword>
<dbReference type="SUPFAM" id="SSF100950">
    <property type="entry name" value="NagB/RpiA/CoA transferase-like"/>
    <property type="match status" value="1"/>
</dbReference>
<dbReference type="RefSeq" id="WP_167227117.1">
    <property type="nucleotide sequence ID" value="NZ_VUYU01000012.1"/>
</dbReference>
<evidence type="ECO:0000259" key="5">
    <source>
        <dbReference type="PROSITE" id="PS51000"/>
    </source>
</evidence>
<sequence length="257" mass="26962">MLTTQRKHYLMDLLRRDGQVVAKAVSEALGLSEDTIRRDLRELARDGLLRRVHGGALPALPASPALADFGARERMSAHAKAAIGRAAAALVAPGQVLFVDGGTTSGHLVRCLAPDLRATVVTHSPSVALALLGHEQVEVIMLGGRLYRHSVVGVGAATLEAIAQVRADLYFMGVSSIDPEAGLSTGDFEEAAVKRAMWRAAAHTVVLASPEKLATTSPYRIVGADEIGAIVVAHGADEALLARYRALGVGVHVAQGH</sequence>
<dbReference type="InterPro" id="IPR050313">
    <property type="entry name" value="Carb_Metab_HTH_regulators"/>
</dbReference>
<evidence type="ECO:0000256" key="4">
    <source>
        <dbReference type="ARBA" id="ARBA00023163"/>
    </source>
</evidence>
<evidence type="ECO:0000256" key="1">
    <source>
        <dbReference type="ARBA" id="ARBA00022491"/>
    </source>
</evidence>
<dbReference type="PANTHER" id="PTHR30363:SF4">
    <property type="entry name" value="GLYCEROL-3-PHOSPHATE REGULON REPRESSOR"/>
    <property type="match status" value="1"/>
</dbReference>
<dbReference type="InterPro" id="IPR001034">
    <property type="entry name" value="DeoR_HTH"/>
</dbReference>
<gene>
    <name evidence="6" type="ORF">F0185_18625</name>
</gene>
<keyword evidence="2" id="KW-0805">Transcription regulation</keyword>
<dbReference type="SMART" id="SM00420">
    <property type="entry name" value="HTH_DEOR"/>
    <property type="match status" value="1"/>
</dbReference>
<evidence type="ECO:0000256" key="3">
    <source>
        <dbReference type="ARBA" id="ARBA00023125"/>
    </source>
</evidence>
<accession>A0ABX0LT94</accession>
<dbReference type="SMART" id="SM01134">
    <property type="entry name" value="DeoRC"/>
    <property type="match status" value="1"/>
</dbReference>
<keyword evidence="3" id="KW-0238">DNA-binding</keyword>
<proteinExistence type="predicted"/>
<dbReference type="SUPFAM" id="SSF46785">
    <property type="entry name" value="Winged helix' DNA-binding domain"/>
    <property type="match status" value="1"/>
</dbReference>
<feature type="domain" description="HTH deoR-type" evidence="5">
    <location>
        <begin position="3"/>
        <end position="58"/>
    </location>
</feature>